<evidence type="ECO:0000256" key="15">
    <source>
        <dbReference type="SAM" id="Coils"/>
    </source>
</evidence>
<evidence type="ECO:0000256" key="9">
    <source>
        <dbReference type="ARBA" id="ARBA00022840"/>
    </source>
</evidence>
<dbReference type="Pfam" id="PF12781">
    <property type="entry name" value="AAA_9"/>
    <property type="match status" value="1"/>
</dbReference>
<dbReference type="GO" id="GO:0007097">
    <property type="term" value="P:nuclear migration"/>
    <property type="evidence" value="ECO:0007669"/>
    <property type="project" value="UniProtKB-ARBA"/>
</dbReference>
<dbReference type="OMA" id="NERQMTR"/>
<dbReference type="GO" id="GO:0051959">
    <property type="term" value="F:dynein light intermediate chain binding"/>
    <property type="evidence" value="ECO:0007669"/>
    <property type="project" value="InterPro"/>
</dbReference>
<evidence type="ECO:0000259" key="16">
    <source>
        <dbReference type="SMART" id="SM00382"/>
    </source>
</evidence>
<dbReference type="Pfam" id="PF08393">
    <property type="entry name" value="DHC_N2"/>
    <property type="match status" value="1"/>
</dbReference>
<dbReference type="GO" id="GO:0072384">
    <property type="term" value="P:organelle transport along microtubule"/>
    <property type="evidence" value="ECO:0007669"/>
    <property type="project" value="UniProtKB-ARBA"/>
</dbReference>
<keyword evidence="9" id="KW-0067">ATP-binding</keyword>
<dbReference type="PANTHER" id="PTHR46532">
    <property type="entry name" value="MALE FERTILITY FACTOR KL5"/>
    <property type="match status" value="1"/>
</dbReference>
<dbReference type="InterPro" id="IPR013602">
    <property type="entry name" value="Dynein_heavy_linker"/>
</dbReference>
<dbReference type="Pfam" id="PF12775">
    <property type="entry name" value="AAA_7"/>
    <property type="match status" value="1"/>
</dbReference>
<gene>
    <name evidence="17" type="ORF">PCON_07071</name>
</gene>
<dbReference type="GO" id="GO:0005524">
    <property type="term" value="F:ATP binding"/>
    <property type="evidence" value="ECO:0007669"/>
    <property type="project" value="UniProtKB-KW"/>
</dbReference>
<dbReference type="eggNOG" id="KOG3595">
    <property type="taxonomic scope" value="Eukaryota"/>
</dbReference>
<dbReference type="InterPro" id="IPR042228">
    <property type="entry name" value="Dynein_linker_3"/>
</dbReference>
<dbReference type="Gene3D" id="1.20.920.20">
    <property type="match status" value="1"/>
</dbReference>
<keyword evidence="13" id="KW-0206">Cytoskeleton</keyword>
<evidence type="ECO:0000256" key="5">
    <source>
        <dbReference type="ARBA" id="ARBA00022490"/>
    </source>
</evidence>
<dbReference type="Gene3D" id="1.10.8.710">
    <property type="match status" value="1"/>
</dbReference>
<dbReference type="Gene3D" id="1.10.8.720">
    <property type="entry name" value="Region D6 of dynein motor"/>
    <property type="match status" value="1"/>
</dbReference>
<evidence type="ECO:0000256" key="8">
    <source>
        <dbReference type="ARBA" id="ARBA00022741"/>
    </source>
</evidence>
<keyword evidence="10" id="KW-0243">Dynein</keyword>
<dbReference type="InterPro" id="IPR041466">
    <property type="entry name" value="Dynein_AAA5_ext"/>
</dbReference>
<evidence type="ECO:0000256" key="10">
    <source>
        <dbReference type="ARBA" id="ARBA00023017"/>
    </source>
</evidence>
<comment type="subunit">
    <text evidence="3">Consists of at least two heavy chains and a number of intermediate and light chains.</text>
</comment>
<dbReference type="FunFam" id="1.10.8.720:FF:000003">
    <property type="entry name" value="Cytoplasmic dynein heavy chain 2"/>
    <property type="match status" value="1"/>
</dbReference>
<sequence length="4353" mass="492882">MDGPVLGPVTGSTSPASPNALINAFNPVLLADYLREVLALTLGATKAELESVGSLFDPDRESETLARLSRYASEPVVALYASKDVVSQNGEEEVMSPIGPPTSNTHIYTISSELSSSTSTVSSLAIIKRPQPLDSNLPLHAQLQIMNLPGTLVLNSGGQGAISPFEVLHALVHSALAPYFDAYTKGQEPQTAGRQNRFADAEAKTGIPVTKKKLAELELSLLHLQQNIEIPELFLALHPTIQKAIDEATKKNTRPTLDLIEAHLLQDSSFLNSLQSTVNAWIKSIQSITKMSRDTESGTATQEINFWLSMEMALERIEEQLRGDGVLLTLDVLKNAKRFLATVSFIADTGLKEATDRVQKYNQLMRDFPLDELLSATSLQKVQDAVVGIFVHLNKKLRISPYPIRRALPLVEAISGDLDNQLHALLSGRRLMHLEYKDFENLMNIADGIFRTWDDNIKEFTNVAREVTRKRSEKFIPIKVAARHLKTQERLAYIRAFRHGHEQLQRTIANVLGPQDGITSRDAAAVADDIGDVDAVEEVAQAYAVLKDVDVLDVSPEGTEIWIAAENAYNERTSRVENSIIARLRDRLATAKTANEMFRVFSKFNALFVRPKIRGAIQEYQTQLIESVKQDIAALHERFKQQYGHSEAHAMAQLHDLPPISGAIIWAKQIERQLNAYMKRVEDVLGRGWEMYHEGQKLNGESNTFKKKLDTGPIFQSWLNDVNRRNIAISGRLFNITRNRAAGNTLELVVNFDPQVIALFKEVRNLTWLGYSVPHIITNISKEAKRVYPYAVSLMETVRTYAQVNRTISEMSDVSILLSGYQNDVHNLITKGVPLKWESFVHSYDLHLRQLQYLPNGGVDPSTSLVGRESRHVQFVRDFAAAVSILQGKTGTLAVIHETIQKSMAELRTCPYDADAFQHTIDSIQTAVDQLNLENYVNLAHWVGELNHKIEMIFHSRLQEAVVMWLDIFRGEKEDGVDSDIIRKRQSRLEGDVEAGNTDGLYNPKLKRLVHEISIRNQVIYLDPPLEYARASWFSQLHQWLGIVCNLQKLKASRYEMNLNVDDTEEEVFSDLPAHCAETISEAYTAIEGKISVISAYVEEWLRFQSLWDLQSESVYNTLGDNLSKWLQLLQEIRKSRSTFDTSDVSRSFGNLIVDYEQVQTKVNAKYDQWQHEILIKFANKLGNRMREAHAEIGKARKDLEAQSLEASSTAQAVAFITIVQQSKKKVKAWAPEVELFKHGETTLNRQRYQFPSDWLYIDQIGGEWTALNEILARKGKIVSDQTDALRAKIVAEDRVVADKIANVIAEWNDQKPVSGTIAPESASATLSTFETRLTQLKEESSMVSKAKEALELAAGPDNTLSGVLEEVQDFKSVWLSLSGIWQQLNELRDTPWTSVVTRKIRQKLEDQIVRTRQMPSRMRQYAAFEHVQNVLRNLVKVNPLLTELKSEAVRERHWTKIFKALKPGHRIYLSSLNLGTVWDLNLAASEPVIRDIVAQATGEMALEEFLKQVRETWTQYPLDLVGYQNKCRLIRGWDDIFAKCSENLNSLQAMRHSPYYKEFEEEASSWEDKLNRVHVLFDVWIDVQRQWVYLEGVFTGNADIKHLLPIESSRFQNINSEFLSVMKKVYKSPNVLDVLNISGVQKSLERLSELLHKIQKALGEYLEKERVSFPRFYFVGDEDLLEIIGNSNDSVRIQKHFKKMFAGLSGLTLDEDSTIVGFTSKEGEEVKLKKEISLIKTPRINDWLTALETNMKLTLAELLSEGVADFTQLFNSTDLNQNNFKEYIAKYPAQIVVLATQVVWTTSVQKALEDGGSRLQFLYEQEVKVLTLLAATVLGDMEPIERKKCEHLITEFVHQRDCIQKLIQRNADTAQDPHWLLQMRYNYNEEGGDYINRLRINMANAELDYGFEYLGVPERLVRTPLTDRCFLTLTQALCQRLGGSPYGPAGTGKTESVKALGVQLGRFTLVFCCDDTFDFQSMGRIFLGICQVGAWGCFDEFNRLEEGILSAVSQQVQNIQIGLKKNIENPDSQIDMVGRSLKVHRNTGIFITMNPGYAGRSNLPDNLKKLFRSVAMSKPDKELITEVMLYSQGFIQAKDLAKNTVPFFDQCAARLSKQAHYDFGLRALKSVLVSSGGLKRAKIADAGEMASDVKWEAQIIVQSLRETIAPKLIAPDVEIMKVIEQEAFPGVQYVPGNMSQLEEAIKKIAGEQNFVVTDTWMTKILQLYQIQNIHHGVMMVGGSGSGKSGAWKVLLQALQQVEGQEGVSHVIDPKVMSKEALYGSLDSTTREWTDGLFTSILRKIVDNLRGEDTKRHWIVFDGDVDPEWVENLNSVLDDNKLLTLPNGERLNLPSNVRIMFEVETLKYATLATVSRCGMVWFSEDTVTSDMMVTNYLKSLRTVAFEDLDEDNTANAGHVTAKALQTQAQMAEILTHQLQNGSFILAALAEAKKYNHIMEFTEVRVLNTLFSLLNKIGRTMIEYNIQHVDFPLDDEQVEAFVSKKLLLALIWSFTGDCPLTDREAFGLYVAGQSTVDAPDMTMGGSLIDFDVTLPKADWTRWQDQVPNIEVNTHSVTQTDVVIPTLDTVRHEDVLYSWLAEHKPLLLCGPPGSGKTMTLFSALRKLPNMEVVGLNFSSATTPDLLIKTFEQYCEYKKTLNGVVMSPTQIGRWLVIFCDEINLPAPDKYGTQRAISFLRQLVEQNGFWRTSDKTWVTLDRIQFVGACNPPTDAGRTPMGLRFLRQCPLIMVDYPGEQSLNQIYGTFNSAVLKIIPTLRGYAEALTKAMVQFYLESQKRFTPKIQPHYVYSPRELTRWVRGLYEAIRPLETLSVEGLVRIWAHEALRLFEDRLVGEDERKWTADAANRIALEHFPNIDEEKALKGPILFSNWLSKNYVPVDREQLRDFAKARLKTFCEEEVDVPLILFNDVLEHVLRIDRVFRQPQGHLILIGVSGSGKTTLSRFVAWMNGLKVFQIKVHGKYSAEDFDDDLRDVLRRCGCKGEKICFIMDEANVLDSGFLERMNTLLANAEVPGLFEGDEFAALMTACKEGAQRQGLLLDSQEELYKWFTQQIVKNLHVVFTMNPPEGGLSSKAATSPALFNRCVLNWFGDWSDQAFYQVGSELTQSVDLDRPTFRAPDSIPVAFRDLPMPPTHREAVVNAMVYIHHSLHRFNSKLRTQQGKVTFLTPRHFLDFVAQYVKLYNEKRDDLEEQQRHLNVGLEKLKDTVIKVSDLRKSLAIKKAQLEKKSAEANDKLQRMVADQQETEKKRTASVEVQEALQIQELEVAQRKKVVLNDLEKAEPAVLAAQASVSAIKKQHLTEVRVMGKPPQNVMLAMQSVCTILGHKWANWTDVQSIIRRDDFISSIVNFDNERMMTKKLRKEMMDTYLCLPNYTVDTMNRASKACGPLVEWVVAQVNYSEILDRVGPLREEVDALETKALMTKAQAQAMQDTIIELEKSIAKYKDEYAALISETQALKAEMSQVQFKVDRSVKLLDSLSSERIRWDASSKSFEAQISTLVGDVLISAAFLAYSGLYDQQYRKAMQDDWLNHLGLSGIQYKRHNPITEYLSTADQRLVWQKNGLPVDDLCTENAIILDRFNRYPLIVDPSGRVTEFLTNENKDRRLTVTSFLDDSFTKQLESALRFGNPILIQDAEHLDPILNHVLNKEYQKTGGRVLIQLGKQEIDFSPSFKLFLSTRDPSASFAPDVCSRTTFVNFTVTQSSLQTQSLNQVLKFERPEVDERRSNLMKLQGEFNLTLRNLEKQLLHALNESRGNILDDDNVIDSLERLKKEAGDVTQKMAETDGVMQEVDTITKTYQVIARACSSVFAVLEQLHHLNHFYQFSLQYFLDIFDSVLHNNKNLEAEKDYNRRVEIILRDLFITAYKRTSIGLLQKDRVTLAMLLAQASQYQMDKAIIDRILDKDLPGIDVSTEPEHRDDVMVRAASLPNFMAHFQHVATEEWDKFLEEEEAENYVPKCWDDNLSDLDKQLHKLLLIKLFRLDRFVPAAEQFVSIVFGKEIMDTTGDLREIVAQVSATTPIALASSPGFDASYKVDGLVAQMRVNCANIAMGSPEGTTHADSAIPTAASMGTWVLVKNVHLNPSWLQSLEKRLDALRPHPNFRLFLSMEASPKIPINLLRTSRVLMYEQPAGVRANMKDSLSTLATRPNKQQPAEKARVYLLLSFLHAVVQERLRYVPNLGWKGFWEFNDSDYECSAYIIDTWIDAAAPGRTNISPSKLPWEMMQTLVTETYGGKIDDEGDFKKLKQLVMSFFTADAFNDGFKLVDTDTASLTVPEGTRMEEMVQWVMGLPEREPPTYLGLPANAEKLLLVDHGRNLIRNLETVTGMLEEGEGIGEGAAAA</sequence>
<dbReference type="Gene3D" id="1.20.920.30">
    <property type="match status" value="1"/>
</dbReference>
<dbReference type="InterPro" id="IPR043157">
    <property type="entry name" value="Dynein_AAA1S"/>
</dbReference>
<dbReference type="FunFam" id="3.40.50.300:FF:000075">
    <property type="entry name" value="Dynein heavy chain, cytoplasmic"/>
    <property type="match status" value="1"/>
</dbReference>
<dbReference type="InterPro" id="IPR054354">
    <property type="entry name" value="DYNC2H1-like_lid"/>
</dbReference>
<dbReference type="FunFam" id="3.40.50.300:FF:000517">
    <property type="entry name" value="Cytoplasmic dynein heavy chain 1"/>
    <property type="match status" value="1"/>
</dbReference>
<dbReference type="Gene3D" id="1.20.140.100">
    <property type="entry name" value="Dynein heavy chain, N-terminal domain 2"/>
    <property type="match status" value="1"/>
</dbReference>
<dbReference type="InterPro" id="IPR042222">
    <property type="entry name" value="Dynein_2_N"/>
</dbReference>
<organism evidence="17 18">
    <name type="scientific">Pyronema omphalodes (strain CBS 100304)</name>
    <name type="common">Pyronema confluens</name>
    <dbReference type="NCBI Taxonomy" id="1076935"/>
    <lineage>
        <taxon>Eukaryota</taxon>
        <taxon>Fungi</taxon>
        <taxon>Dikarya</taxon>
        <taxon>Ascomycota</taxon>
        <taxon>Pezizomycotina</taxon>
        <taxon>Pezizomycetes</taxon>
        <taxon>Pezizales</taxon>
        <taxon>Pyronemataceae</taxon>
        <taxon>Pyronema</taxon>
    </lineage>
</organism>
<feature type="domain" description="AAA+ ATPase" evidence="16">
    <location>
        <begin position="1939"/>
        <end position="2077"/>
    </location>
</feature>
<keyword evidence="5" id="KW-0963">Cytoplasm</keyword>
<dbReference type="InterPro" id="IPR042219">
    <property type="entry name" value="AAA_lid_11_sf"/>
</dbReference>
<dbReference type="GO" id="GO:0005874">
    <property type="term" value="C:microtubule"/>
    <property type="evidence" value="ECO:0007669"/>
    <property type="project" value="UniProtKB-KW"/>
</dbReference>
<evidence type="ECO:0000313" key="17">
    <source>
        <dbReference type="EMBL" id="CCX29745.1"/>
    </source>
</evidence>
<dbReference type="InterPro" id="IPR024317">
    <property type="entry name" value="Dynein_heavy_chain_D4_dom"/>
</dbReference>
<dbReference type="FunFam" id="1.10.287.2620:FF:000001">
    <property type="entry name" value="Cytoplasmic dynein heavy chain 1"/>
    <property type="match status" value="1"/>
</dbReference>
<dbReference type="InterPro" id="IPR027417">
    <property type="entry name" value="P-loop_NTPase"/>
</dbReference>
<dbReference type="FunFam" id="3.40.50.300:FF:000829">
    <property type="entry name" value="Dynein heavy chain, cytoplasmic"/>
    <property type="match status" value="1"/>
</dbReference>
<dbReference type="FunFam" id="3.20.180.20:FF:000002">
    <property type="entry name" value="Cytoplasmic dynein heavy chain 1"/>
    <property type="match status" value="1"/>
</dbReference>
<dbReference type="FunFam" id="3.40.50.300:FF:000122">
    <property type="entry name" value="Cytoplasmic dynein 1 heavy chain"/>
    <property type="match status" value="1"/>
</dbReference>
<dbReference type="Pfam" id="PF12774">
    <property type="entry name" value="AAA_6"/>
    <property type="match status" value="1"/>
</dbReference>
<dbReference type="FunFam" id="1.10.8.1220:FF:000004">
    <property type="entry name" value="Dynein heavy chain, cytoplasmic"/>
    <property type="match status" value="1"/>
</dbReference>
<dbReference type="Pfam" id="PF12780">
    <property type="entry name" value="AAA_8"/>
    <property type="match status" value="1"/>
</dbReference>
<dbReference type="OrthoDB" id="447173at2759"/>
<dbReference type="STRING" id="1076935.U4LK56"/>
<dbReference type="GO" id="GO:0008569">
    <property type="term" value="F:minus-end-directed microtubule motor activity"/>
    <property type="evidence" value="ECO:0007669"/>
    <property type="project" value="InterPro"/>
</dbReference>
<dbReference type="Pfam" id="PF18198">
    <property type="entry name" value="AAA_lid_11"/>
    <property type="match status" value="1"/>
</dbReference>
<comment type="similarity">
    <text evidence="2">Belongs to the dynein heavy chain family.</text>
</comment>
<keyword evidence="12" id="KW-0505">Motor protein</keyword>
<dbReference type="InterPro" id="IPR026983">
    <property type="entry name" value="DHC"/>
</dbReference>
<dbReference type="InterPro" id="IPR041658">
    <property type="entry name" value="AAA_lid_11"/>
</dbReference>
<dbReference type="InterPro" id="IPR035699">
    <property type="entry name" value="AAA_6"/>
</dbReference>
<keyword evidence="8" id="KW-0547">Nucleotide-binding</keyword>
<dbReference type="CDD" id="cd00009">
    <property type="entry name" value="AAA"/>
    <property type="match status" value="2"/>
</dbReference>
<dbReference type="Gene3D" id="3.40.50.300">
    <property type="entry name" value="P-loop containing nucleotide triphosphate hydrolases"/>
    <property type="match status" value="5"/>
</dbReference>
<dbReference type="Pfam" id="PF12777">
    <property type="entry name" value="MT"/>
    <property type="match status" value="1"/>
</dbReference>
<evidence type="ECO:0000256" key="3">
    <source>
        <dbReference type="ARBA" id="ARBA00011655"/>
    </source>
</evidence>
<dbReference type="Pfam" id="PF17852">
    <property type="entry name" value="Dynein_AAA_lid"/>
    <property type="match status" value="1"/>
</dbReference>
<dbReference type="Gene3D" id="1.10.472.130">
    <property type="match status" value="1"/>
</dbReference>
<comment type="subcellular location">
    <subcellularLocation>
        <location evidence="1">Cytoplasm</location>
        <location evidence="1">Cytoskeleton</location>
    </subcellularLocation>
</comment>
<evidence type="ECO:0000256" key="7">
    <source>
        <dbReference type="ARBA" id="ARBA00022737"/>
    </source>
</evidence>
<dbReference type="InterPro" id="IPR004273">
    <property type="entry name" value="Dynein_heavy_D6_P-loop"/>
</dbReference>
<dbReference type="Gene3D" id="1.10.8.1220">
    <property type="match status" value="1"/>
</dbReference>
<dbReference type="FunFam" id="1.20.920.20:FF:000002">
    <property type="entry name" value="Cytoplasmic dynein 1 heavy chain"/>
    <property type="match status" value="1"/>
</dbReference>
<dbReference type="InterPro" id="IPR013594">
    <property type="entry name" value="Dynein_heavy_tail"/>
</dbReference>
<dbReference type="Pfam" id="PF08385">
    <property type="entry name" value="DHC_N1"/>
    <property type="match status" value="1"/>
</dbReference>
<dbReference type="Pfam" id="PF22597">
    <property type="entry name" value="DYN_lid"/>
    <property type="match status" value="1"/>
</dbReference>
<evidence type="ECO:0000256" key="4">
    <source>
        <dbReference type="ARBA" id="ARBA00022197"/>
    </source>
</evidence>
<proteinExistence type="inferred from homology"/>
<evidence type="ECO:0000256" key="2">
    <source>
        <dbReference type="ARBA" id="ARBA00008887"/>
    </source>
</evidence>
<dbReference type="FunFam" id="3.40.50.300:FF:000071">
    <property type="entry name" value="Cytoplasmic dynein heavy chain 1"/>
    <property type="match status" value="1"/>
</dbReference>
<feature type="domain" description="AAA+ ATPase" evidence="16">
    <location>
        <begin position="2938"/>
        <end position="3104"/>
    </location>
</feature>
<evidence type="ECO:0000256" key="11">
    <source>
        <dbReference type="ARBA" id="ARBA00023054"/>
    </source>
</evidence>
<feature type="coiled-coil region" evidence="15">
    <location>
        <begin position="3200"/>
        <end position="3262"/>
    </location>
</feature>
<reference evidence="17 18" key="1">
    <citation type="journal article" date="2013" name="PLoS Genet.">
        <title>The genome and development-dependent transcriptomes of Pyronema confluens: a window into fungal evolution.</title>
        <authorList>
            <person name="Traeger S."/>
            <person name="Altegoer F."/>
            <person name="Freitag M."/>
            <person name="Gabaldon T."/>
            <person name="Kempken F."/>
            <person name="Kumar A."/>
            <person name="Marcet-Houben M."/>
            <person name="Poggeler S."/>
            <person name="Stajich J.E."/>
            <person name="Nowrousian M."/>
        </authorList>
    </citation>
    <scope>NUCLEOTIDE SEQUENCE [LARGE SCALE GENOMIC DNA]</scope>
    <source>
        <strain evidence="18">CBS 100304</strain>
        <tissue evidence="17">Vegetative mycelium</tissue>
    </source>
</reference>
<dbReference type="SUPFAM" id="SSF52540">
    <property type="entry name" value="P-loop containing nucleoside triphosphate hydrolases"/>
    <property type="match status" value="4"/>
</dbReference>
<feature type="domain" description="AAA+ ATPase" evidence="16">
    <location>
        <begin position="2596"/>
        <end position="2748"/>
    </location>
</feature>
<dbReference type="FunFam" id="1.20.920.30:FF:000001">
    <property type="entry name" value="Cytoplasmic dynein heavy chain 1"/>
    <property type="match status" value="1"/>
</dbReference>
<evidence type="ECO:0000256" key="13">
    <source>
        <dbReference type="ARBA" id="ARBA00023212"/>
    </source>
</evidence>
<evidence type="ECO:0000256" key="6">
    <source>
        <dbReference type="ARBA" id="ARBA00022701"/>
    </source>
</evidence>
<dbReference type="PANTHER" id="PTHR46532:SF4">
    <property type="entry name" value="AAA+ ATPASE DOMAIN-CONTAINING PROTEIN"/>
    <property type="match status" value="1"/>
</dbReference>
<dbReference type="SMART" id="SM00382">
    <property type="entry name" value="AAA"/>
    <property type="match status" value="3"/>
</dbReference>
<dbReference type="Gene3D" id="6.10.140.1060">
    <property type="match status" value="1"/>
</dbReference>
<dbReference type="GO" id="GO:0030286">
    <property type="term" value="C:dynein complex"/>
    <property type="evidence" value="ECO:0007669"/>
    <property type="project" value="UniProtKB-KW"/>
</dbReference>
<evidence type="ECO:0000256" key="12">
    <source>
        <dbReference type="ARBA" id="ARBA00023175"/>
    </source>
</evidence>
<feature type="coiled-coil region" evidence="15">
    <location>
        <begin position="3440"/>
        <end position="3474"/>
    </location>
</feature>
<dbReference type="FunFam" id="1.20.58.1120:FF:000013">
    <property type="entry name" value="Dynein heavy chain-like protein"/>
    <property type="match status" value="1"/>
</dbReference>
<dbReference type="Gene3D" id="1.10.287.2620">
    <property type="match status" value="1"/>
</dbReference>
<dbReference type="FunFam" id="1.20.140.100:FF:000002">
    <property type="entry name" value="Cytoplasmic dynein heavy chain 1"/>
    <property type="match status" value="1"/>
</dbReference>
<dbReference type="InterPro" id="IPR003593">
    <property type="entry name" value="AAA+_ATPase"/>
</dbReference>
<evidence type="ECO:0000256" key="14">
    <source>
        <dbReference type="ARBA" id="ARBA00033439"/>
    </source>
</evidence>
<keyword evidence="6" id="KW-0493">Microtubule</keyword>
<keyword evidence="7" id="KW-0677">Repeat</keyword>
<keyword evidence="11 15" id="KW-0175">Coiled coil</keyword>
<dbReference type="EMBL" id="HF935354">
    <property type="protein sequence ID" value="CCX29745.1"/>
    <property type="molecule type" value="Genomic_DNA"/>
</dbReference>
<dbReference type="Gene3D" id="3.20.180.20">
    <property type="entry name" value="Dynein heavy chain, N-terminal domain 2"/>
    <property type="match status" value="1"/>
</dbReference>
<dbReference type="Gene3D" id="1.20.58.1120">
    <property type="match status" value="1"/>
</dbReference>
<dbReference type="Pfam" id="PF03028">
    <property type="entry name" value="Dynein_heavy"/>
    <property type="match status" value="1"/>
</dbReference>
<evidence type="ECO:0000256" key="1">
    <source>
        <dbReference type="ARBA" id="ARBA00004245"/>
    </source>
</evidence>
<accession>U4LK56</accession>
<name>U4LK56_PYROM</name>
<dbReference type="FunFam" id="1.10.472.130:FF:000007">
    <property type="entry name" value="Dynein heavy chain, cytoplasmic"/>
    <property type="match status" value="1"/>
</dbReference>
<dbReference type="GO" id="GO:0045505">
    <property type="term" value="F:dynein intermediate chain binding"/>
    <property type="evidence" value="ECO:0007669"/>
    <property type="project" value="InterPro"/>
</dbReference>
<evidence type="ECO:0000313" key="18">
    <source>
        <dbReference type="Proteomes" id="UP000018144"/>
    </source>
</evidence>
<protein>
    <recommendedName>
        <fullName evidence="4">Dynein heavy chain, cytoplasmic</fullName>
    </recommendedName>
    <alternativeName>
        <fullName evidence="14">Dynein heavy chain, cytosolic</fullName>
    </alternativeName>
</protein>
<dbReference type="InterPro" id="IPR024743">
    <property type="entry name" value="Dynein_HC_stalk"/>
</dbReference>
<dbReference type="InterPro" id="IPR035706">
    <property type="entry name" value="AAA_9"/>
</dbReference>
<keyword evidence="18" id="KW-1185">Reference proteome</keyword>
<dbReference type="Proteomes" id="UP000018144">
    <property type="component" value="Unassembled WGS sequence"/>
</dbReference>